<dbReference type="GeneID" id="301683724"/>
<feature type="region of interest" description="Disordered" evidence="1">
    <location>
        <begin position="30"/>
        <end position="50"/>
    </location>
</feature>
<accession>A0A5M3T5U4</accession>
<keyword evidence="3" id="KW-1185">Reference proteome</keyword>
<gene>
    <name evidence="2" type="ORF">NIES46_29040</name>
</gene>
<proteinExistence type="predicted"/>
<evidence type="ECO:0000256" key="1">
    <source>
        <dbReference type="SAM" id="MobiDB-lite"/>
    </source>
</evidence>
<protein>
    <recommendedName>
        <fullName evidence="4">Isochorismate synthase</fullName>
    </recommendedName>
</protein>
<evidence type="ECO:0000313" key="2">
    <source>
        <dbReference type="EMBL" id="GCE94844.1"/>
    </source>
</evidence>
<comment type="caution">
    <text evidence="2">The sequence shown here is derived from an EMBL/GenBank/DDBJ whole genome shotgun (WGS) entry which is preliminary data.</text>
</comment>
<name>A0A5M3T5U4_LIMPL</name>
<dbReference type="EMBL" id="BIMW01000109">
    <property type="protein sequence ID" value="GCE94844.1"/>
    <property type="molecule type" value="Genomic_DNA"/>
</dbReference>
<sequence length="50" mass="5507">MNMMSKLSNMMAYLTEAVIRIFSPSDDAYPEVGPSPFEGTPCKKPSPVLK</sequence>
<evidence type="ECO:0000313" key="3">
    <source>
        <dbReference type="Proteomes" id="UP000326169"/>
    </source>
</evidence>
<evidence type="ECO:0008006" key="4">
    <source>
        <dbReference type="Google" id="ProtNLM"/>
    </source>
</evidence>
<dbReference type="Proteomes" id="UP000326169">
    <property type="component" value="Unassembled WGS sequence"/>
</dbReference>
<organism evidence="2 3">
    <name type="scientific">Limnospira platensis NIES-46</name>
    <dbReference type="NCBI Taxonomy" id="1236695"/>
    <lineage>
        <taxon>Bacteria</taxon>
        <taxon>Bacillati</taxon>
        <taxon>Cyanobacteriota</taxon>
        <taxon>Cyanophyceae</taxon>
        <taxon>Oscillatoriophycideae</taxon>
        <taxon>Oscillatoriales</taxon>
        <taxon>Sirenicapillariaceae</taxon>
        <taxon>Limnospira</taxon>
    </lineage>
</organism>
<reference evidence="2 3" key="1">
    <citation type="journal article" date="2019" name="J Genomics">
        <title>The Draft Genome of a Hydrogen-producing Cyanobacterium, Arthrospira platensis NIES-46.</title>
        <authorList>
            <person name="Suzuki S."/>
            <person name="Yamaguchi H."/>
            <person name="Kawachi M."/>
        </authorList>
    </citation>
    <scope>NUCLEOTIDE SEQUENCE [LARGE SCALE GENOMIC DNA]</scope>
    <source>
        <strain evidence="2 3">NIES-46</strain>
    </source>
</reference>
<dbReference type="RefSeq" id="WP_006618052.1">
    <property type="nucleotide sequence ID" value="NZ_BIMW01000109.1"/>
</dbReference>